<keyword evidence="1" id="KW-0812">Transmembrane</keyword>
<evidence type="ECO:0000256" key="1">
    <source>
        <dbReference type="SAM" id="Phobius"/>
    </source>
</evidence>
<feature type="transmembrane region" description="Helical" evidence="1">
    <location>
        <begin position="6"/>
        <end position="28"/>
    </location>
</feature>
<dbReference type="EMBL" id="BJJW01000006">
    <property type="protein sequence ID" value="GDZ83667.1"/>
    <property type="molecule type" value="Genomic_DNA"/>
</dbReference>
<protein>
    <submittedName>
        <fullName evidence="2">Uncharacterized protein</fullName>
    </submittedName>
</protein>
<keyword evidence="1" id="KW-1133">Transmembrane helix</keyword>
<dbReference type="RefSeq" id="WP_004901585.1">
    <property type="nucleotide sequence ID" value="NZ_BJJW01000006.1"/>
</dbReference>
<organism evidence="2 3">
    <name type="scientific">Leuconostoc citreum</name>
    <dbReference type="NCBI Taxonomy" id="33964"/>
    <lineage>
        <taxon>Bacteria</taxon>
        <taxon>Bacillati</taxon>
        <taxon>Bacillota</taxon>
        <taxon>Bacilli</taxon>
        <taxon>Lactobacillales</taxon>
        <taxon>Lactobacillaceae</taxon>
        <taxon>Leuconostoc</taxon>
    </lineage>
</organism>
<evidence type="ECO:0000313" key="3">
    <source>
        <dbReference type="Proteomes" id="UP000323274"/>
    </source>
</evidence>
<name>A0A5A5TYF9_LEUCI</name>
<dbReference type="Proteomes" id="UP000323274">
    <property type="component" value="Unassembled WGS sequence"/>
</dbReference>
<proteinExistence type="predicted"/>
<comment type="caution">
    <text evidence="2">The sequence shown here is derived from an EMBL/GenBank/DDBJ whole genome shotgun (WGS) entry which is preliminary data.</text>
</comment>
<dbReference type="GeneID" id="79395900"/>
<gene>
    <name evidence="2" type="ORF">LCIT_09090</name>
</gene>
<dbReference type="AlphaFoldDB" id="A0A5A5TYF9"/>
<accession>A0A5A5TYF9</accession>
<evidence type="ECO:0000313" key="2">
    <source>
        <dbReference type="EMBL" id="GDZ83667.1"/>
    </source>
</evidence>
<keyword evidence="1" id="KW-0472">Membrane</keyword>
<sequence length="44" mass="4638">MLKSIFKFMVASSLIVGGIVVAGTIFTAKSIDKAGDKLEDQIHG</sequence>
<reference evidence="2 3" key="1">
    <citation type="submission" date="2019-04" db="EMBL/GenBank/DDBJ databases">
        <title>A pseudo-fructophilic Leuconostoc citreum strain F192-5 isolated from peel of satsuma mandarin: the first report for isolation and characterization of strain-dependent fructophilic-like characteristics.</title>
        <authorList>
            <person name="Maeno S."/>
            <person name="Tanizawa Y."/>
            <person name="Kajikawa A."/>
            <person name="Kanesaki Y."/>
            <person name="Kubota E."/>
            <person name="Arita M."/>
            <person name="Leon D."/>
            <person name="Endo A."/>
        </authorList>
    </citation>
    <scope>NUCLEOTIDE SEQUENCE [LARGE SCALE GENOMIC DNA]</scope>
    <source>
        <strain evidence="2 3">F192-5</strain>
    </source>
</reference>